<dbReference type="Proteomes" id="UP001311232">
    <property type="component" value="Unassembled WGS sequence"/>
</dbReference>
<proteinExistence type="predicted"/>
<comment type="caution">
    <text evidence="2">The sequence shown here is derived from an EMBL/GenBank/DDBJ whole genome shotgun (WGS) entry which is preliminary data.</text>
</comment>
<name>A0AAV9SRA5_9TELE</name>
<sequence>MLGLVPPIGRSASLGVYGAASAAAKRDESLDKCWALSRPSDAQRLWGSMGQPRLQRNETSHWINAGLCPAHRTLSVSGGLWGSGLASAGPDAQLLHDDWMIFLRLNPFLIDSEMSESAILKLSFPSLKDQHPPLIPKYSGVNCETLLPSFTAAHLHPLQERCCSPAHVRSPEPVPERFVLVLASEPRDKGFEEEAPPDPDSEGFKEQLVLVLASEGPADSASVSEGPVGAASASEGTPGSASGYEGSPDSKPGSKPDSKPDSKPPEFHQVSGGSSTLLGRPPDRHFLRCRPPRSLRLCWPPCLRLRRWPPRPLHLCRPPRLRRRPPRTLCCRFWRPPELCACPDELEERLRFFARQIKSFRRTSLVNSSPEFREKIRQMEEDYETEIRQFYCRLPPSSPRALLQSSPRQVFRALLQSSPRQVFRALTMGRRPGRPPELCILVFVSGPPAETPSACPVWVVFGFCLDSCGRLVYALEWGFCHDL</sequence>
<dbReference type="EMBL" id="JAHHUM010000004">
    <property type="protein sequence ID" value="KAK5624098.1"/>
    <property type="molecule type" value="Genomic_DNA"/>
</dbReference>
<reference evidence="2 3" key="1">
    <citation type="submission" date="2021-06" db="EMBL/GenBank/DDBJ databases">
        <authorList>
            <person name="Palmer J.M."/>
        </authorList>
    </citation>
    <scope>NUCLEOTIDE SEQUENCE [LARGE SCALE GENOMIC DNA]</scope>
    <source>
        <strain evidence="2 3">MEX-2019</strain>
        <tissue evidence="2">Muscle</tissue>
    </source>
</reference>
<dbReference type="AlphaFoldDB" id="A0AAV9SRA5"/>
<protein>
    <submittedName>
        <fullName evidence="2">Uncharacterized protein</fullName>
    </submittedName>
</protein>
<evidence type="ECO:0000313" key="2">
    <source>
        <dbReference type="EMBL" id="KAK5624098.1"/>
    </source>
</evidence>
<feature type="region of interest" description="Disordered" evidence="1">
    <location>
        <begin position="215"/>
        <end position="283"/>
    </location>
</feature>
<gene>
    <name evidence="2" type="ORF">CRENBAI_015014</name>
</gene>
<organism evidence="2 3">
    <name type="scientific">Crenichthys baileyi</name>
    <name type="common">White River springfish</name>
    <dbReference type="NCBI Taxonomy" id="28760"/>
    <lineage>
        <taxon>Eukaryota</taxon>
        <taxon>Metazoa</taxon>
        <taxon>Chordata</taxon>
        <taxon>Craniata</taxon>
        <taxon>Vertebrata</taxon>
        <taxon>Euteleostomi</taxon>
        <taxon>Actinopterygii</taxon>
        <taxon>Neopterygii</taxon>
        <taxon>Teleostei</taxon>
        <taxon>Neoteleostei</taxon>
        <taxon>Acanthomorphata</taxon>
        <taxon>Ovalentaria</taxon>
        <taxon>Atherinomorphae</taxon>
        <taxon>Cyprinodontiformes</taxon>
        <taxon>Goodeidae</taxon>
        <taxon>Crenichthys</taxon>
    </lineage>
</organism>
<evidence type="ECO:0000256" key="1">
    <source>
        <dbReference type="SAM" id="MobiDB-lite"/>
    </source>
</evidence>
<evidence type="ECO:0000313" key="3">
    <source>
        <dbReference type="Proteomes" id="UP001311232"/>
    </source>
</evidence>
<keyword evidence="3" id="KW-1185">Reference proteome</keyword>
<accession>A0AAV9SRA5</accession>
<feature type="compositionally biased region" description="Basic and acidic residues" evidence="1">
    <location>
        <begin position="252"/>
        <end position="266"/>
    </location>
</feature>